<dbReference type="Proteomes" id="UP001595647">
    <property type="component" value="Unassembled WGS sequence"/>
</dbReference>
<evidence type="ECO:0000256" key="1">
    <source>
        <dbReference type="ARBA" id="ARBA00000832"/>
    </source>
</evidence>
<dbReference type="EC" id="3.1.1.31" evidence="5 7"/>
<evidence type="ECO:0000256" key="5">
    <source>
        <dbReference type="ARBA" id="ARBA00013198"/>
    </source>
</evidence>
<dbReference type="PANTHER" id="PTHR11054">
    <property type="entry name" value="6-PHOSPHOGLUCONOLACTONASE"/>
    <property type="match status" value="1"/>
</dbReference>
<dbReference type="InterPro" id="IPR039104">
    <property type="entry name" value="6PGL"/>
</dbReference>
<evidence type="ECO:0000256" key="6">
    <source>
        <dbReference type="ARBA" id="ARBA00020337"/>
    </source>
</evidence>
<dbReference type="PANTHER" id="PTHR11054:SF0">
    <property type="entry name" value="6-PHOSPHOGLUCONOLACTONASE"/>
    <property type="match status" value="1"/>
</dbReference>
<keyword evidence="7 9" id="KW-0378">Hydrolase</keyword>
<feature type="domain" description="Glucosamine/galactosamine-6-phosphate isomerase" evidence="8">
    <location>
        <begin position="11"/>
        <end position="221"/>
    </location>
</feature>
<comment type="pathway">
    <text evidence="3 7">Carbohydrate degradation; pentose phosphate pathway; D-ribulose 5-phosphate from D-glucose 6-phosphate (oxidative stage): step 2/3.</text>
</comment>
<comment type="function">
    <text evidence="2 7">Hydrolysis of 6-phosphogluconolactone to 6-phosphogluconate.</text>
</comment>
<name>A0ABV7I1M7_9HYPH</name>
<dbReference type="NCBIfam" id="TIGR01198">
    <property type="entry name" value="pgl"/>
    <property type="match status" value="1"/>
</dbReference>
<proteinExistence type="inferred from homology"/>
<evidence type="ECO:0000256" key="4">
    <source>
        <dbReference type="ARBA" id="ARBA00010662"/>
    </source>
</evidence>
<sequence length="232" mass="24285">MTSKENTFENGAALATTLAATVAAALSAAVAARGEASIAVSGGSTPKAFFDALSREALDWEKVTVTLVDERFVPADNPRSNHLLVATHLLKNAAAKARFLPLFSAADSAEEAAERATEAAAALAQPFDVVVLGMGNDGHTASFFPGGNHLAEALDLSLPRRVMTMEAEGAGETRLTFSFSGLQDARLLVLHIEGAEKKAVLDKALAGKDEAEMPVRAVLNRAASPVEIYWAP</sequence>
<reference evidence="10" key="1">
    <citation type="journal article" date="2019" name="Int. J. Syst. Evol. Microbiol.">
        <title>The Global Catalogue of Microorganisms (GCM) 10K type strain sequencing project: providing services to taxonomists for standard genome sequencing and annotation.</title>
        <authorList>
            <consortium name="The Broad Institute Genomics Platform"/>
            <consortium name="The Broad Institute Genome Sequencing Center for Infectious Disease"/>
            <person name="Wu L."/>
            <person name="Ma J."/>
        </authorList>
    </citation>
    <scope>NUCLEOTIDE SEQUENCE [LARGE SCALE GENOMIC DNA]</scope>
    <source>
        <strain evidence="10">KCTC 52231</strain>
    </source>
</reference>
<dbReference type="SUPFAM" id="SSF100950">
    <property type="entry name" value="NagB/RpiA/CoA transferase-like"/>
    <property type="match status" value="1"/>
</dbReference>
<dbReference type="EMBL" id="JBHRTG010000003">
    <property type="protein sequence ID" value="MFC3162202.1"/>
    <property type="molecule type" value="Genomic_DNA"/>
</dbReference>
<dbReference type="GO" id="GO:0017057">
    <property type="term" value="F:6-phosphogluconolactonase activity"/>
    <property type="evidence" value="ECO:0007669"/>
    <property type="project" value="UniProtKB-EC"/>
</dbReference>
<evidence type="ECO:0000256" key="2">
    <source>
        <dbReference type="ARBA" id="ARBA00002681"/>
    </source>
</evidence>
<dbReference type="InterPro" id="IPR006148">
    <property type="entry name" value="Glc/Gal-6P_isomerase"/>
</dbReference>
<keyword evidence="10" id="KW-1185">Reference proteome</keyword>
<dbReference type="Gene3D" id="3.40.50.1360">
    <property type="match status" value="1"/>
</dbReference>
<dbReference type="Pfam" id="PF01182">
    <property type="entry name" value="Glucosamine_iso"/>
    <property type="match status" value="1"/>
</dbReference>
<evidence type="ECO:0000259" key="8">
    <source>
        <dbReference type="Pfam" id="PF01182"/>
    </source>
</evidence>
<comment type="catalytic activity">
    <reaction evidence="1 7">
        <text>6-phospho-D-glucono-1,5-lactone + H2O = 6-phospho-D-gluconate + H(+)</text>
        <dbReference type="Rhea" id="RHEA:12556"/>
        <dbReference type="ChEBI" id="CHEBI:15377"/>
        <dbReference type="ChEBI" id="CHEBI:15378"/>
        <dbReference type="ChEBI" id="CHEBI:57955"/>
        <dbReference type="ChEBI" id="CHEBI:58759"/>
        <dbReference type="EC" id="3.1.1.31"/>
    </reaction>
</comment>
<comment type="similarity">
    <text evidence="4 7">Belongs to the glucosamine/galactosamine-6-phosphate isomerase family. 6-phosphogluconolactonase subfamily.</text>
</comment>
<evidence type="ECO:0000313" key="10">
    <source>
        <dbReference type="Proteomes" id="UP001595647"/>
    </source>
</evidence>
<protein>
    <recommendedName>
        <fullName evidence="6 7">6-phosphogluconolactonase</fullName>
        <shortName evidence="7">6PGL</shortName>
        <ecNumber evidence="5 7">3.1.1.31</ecNumber>
    </recommendedName>
</protein>
<dbReference type="InterPro" id="IPR005900">
    <property type="entry name" value="6-phosphogluconolactonase_DevB"/>
</dbReference>
<evidence type="ECO:0000256" key="7">
    <source>
        <dbReference type="RuleBase" id="RU365095"/>
    </source>
</evidence>
<evidence type="ECO:0000256" key="3">
    <source>
        <dbReference type="ARBA" id="ARBA00004961"/>
    </source>
</evidence>
<dbReference type="CDD" id="cd01400">
    <property type="entry name" value="6PGL"/>
    <property type="match status" value="1"/>
</dbReference>
<dbReference type="InterPro" id="IPR037171">
    <property type="entry name" value="NagB/RpiA_transferase-like"/>
</dbReference>
<organism evidence="9 10">
    <name type="scientific">Ciceribacter thiooxidans</name>
    <dbReference type="NCBI Taxonomy" id="1969821"/>
    <lineage>
        <taxon>Bacteria</taxon>
        <taxon>Pseudomonadati</taxon>
        <taxon>Pseudomonadota</taxon>
        <taxon>Alphaproteobacteria</taxon>
        <taxon>Hyphomicrobiales</taxon>
        <taxon>Rhizobiaceae</taxon>
        <taxon>Ciceribacter</taxon>
    </lineage>
</organism>
<evidence type="ECO:0000313" key="9">
    <source>
        <dbReference type="EMBL" id="MFC3162202.1"/>
    </source>
</evidence>
<gene>
    <name evidence="7 9" type="primary">pgl</name>
    <name evidence="9" type="ORF">ACFOHV_02790</name>
</gene>
<accession>A0ABV7I1M7</accession>
<comment type="caution">
    <text evidence="9">The sequence shown here is derived from an EMBL/GenBank/DDBJ whole genome shotgun (WGS) entry which is preliminary data.</text>
</comment>
<dbReference type="RefSeq" id="WP_182305257.1">
    <property type="nucleotide sequence ID" value="NZ_CP059896.1"/>
</dbReference>